<dbReference type="EMBL" id="JACIEQ010000003">
    <property type="protein sequence ID" value="MBB4022471.1"/>
    <property type="molecule type" value="Genomic_DNA"/>
</dbReference>
<accession>A0A840C941</accession>
<organism evidence="1 2">
    <name type="scientific">Actibacterium naphthalenivorans</name>
    <dbReference type="NCBI Taxonomy" id="1614693"/>
    <lineage>
        <taxon>Bacteria</taxon>
        <taxon>Pseudomonadati</taxon>
        <taxon>Pseudomonadota</taxon>
        <taxon>Alphaproteobacteria</taxon>
        <taxon>Rhodobacterales</taxon>
        <taxon>Roseobacteraceae</taxon>
        <taxon>Actibacterium</taxon>
    </lineage>
</organism>
<name>A0A840C941_9RHOB</name>
<evidence type="ECO:0000313" key="2">
    <source>
        <dbReference type="Proteomes" id="UP000585681"/>
    </source>
</evidence>
<comment type="caution">
    <text evidence="1">The sequence shown here is derived from an EMBL/GenBank/DDBJ whole genome shotgun (WGS) entry which is preliminary data.</text>
</comment>
<reference evidence="1" key="1">
    <citation type="submission" date="2020-08" db="EMBL/GenBank/DDBJ databases">
        <title>Genomic Encyclopedia of Type Strains, Phase IV (KMG-IV): sequencing the most valuable type-strain genomes for metagenomic binning, comparative biology and taxonomic classification.</title>
        <authorList>
            <person name="Goeker M."/>
        </authorList>
    </citation>
    <scope>NUCLEOTIDE SEQUENCE [LARGE SCALE GENOMIC DNA]</scope>
    <source>
        <strain evidence="1">DSM 105040</strain>
    </source>
</reference>
<evidence type="ECO:0000313" key="1">
    <source>
        <dbReference type="EMBL" id="MBB4022471.1"/>
    </source>
</evidence>
<sequence length="62" mass="6639">MLVPLEAGAETDGGLEFTALGVTMTVRPLGDEADWRSDAELVFELDQGPTVGYRGFYGCQAD</sequence>
<keyword evidence="2" id="KW-1185">Reference proteome</keyword>
<gene>
    <name evidence="1" type="ORF">GGR17_002290</name>
</gene>
<dbReference type="Proteomes" id="UP000585681">
    <property type="component" value="Unassembled WGS sequence"/>
</dbReference>
<dbReference type="RefSeq" id="WP_054539684.1">
    <property type="nucleotide sequence ID" value="NZ_JACIEQ010000003.1"/>
</dbReference>
<proteinExistence type="predicted"/>
<protein>
    <submittedName>
        <fullName evidence="1">Uncharacterized protein</fullName>
    </submittedName>
</protein>
<dbReference type="AlphaFoldDB" id="A0A840C941"/>